<dbReference type="AlphaFoldDB" id="W4JXD4"/>
<dbReference type="InterPro" id="IPR051164">
    <property type="entry name" value="NmrA-like_oxidored"/>
</dbReference>
<dbReference type="PANTHER" id="PTHR42748">
    <property type="entry name" value="NITROGEN METABOLITE REPRESSION PROTEIN NMRA FAMILY MEMBER"/>
    <property type="match status" value="1"/>
</dbReference>
<gene>
    <name evidence="4" type="ORF">HETIRDRAFT_388215</name>
</gene>
<feature type="domain" description="NmrA-like" evidence="3">
    <location>
        <begin position="3"/>
        <end position="262"/>
    </location>
</feature>
<dbReference type="CDD" id="cd05251">
    <property type="entry name" value="NmrA_like_SDR_a"/>
    <property type="match status" value="1"/>
</dbReference>
<accession>W4JXD4</accession>
<evidence type="ECO:0000259" key="3">
    <source>
        <dbReference type="Pfam" id="PF05368"/>
    </source>
</evidence>
<dbReference type="InterPro" id="IPR036291">
    <property type="entry name" value="NAD(P)-bd_dom_sf"/>
</dbReference>
<dbReference type="Proteomes" id="UP000030671">
    <property type="component" value="Unassembled WGS sequence"/>
</dbReference>
<dbReference type="PANTHER" id="PTHR42748:SF14">
    <property type="entry name" value="SNOAL-LIKE DOMAIN-CONTAINING PROTEIN"/>
    <property type="match status" value="1"/>
</dbReference>
<dbReference type="Gene3D" id="3.90.25.10">
    <property type="entry name" value="UDP-galactose 4-epimerase, domain 1"/>
    <property type="match status" value="1"/>
</dbReference>
<reference evidence="4 5" key="1">
    <citation type="journal article" date="2012" name="New Phytol.">
        <title>Insight into trade-off between wood decay and parasitism from the genome of a fungal forest pathogen.</title>
        <authorList>
            <person name="Olson A."/>
            <person name="Aerts A."/>
            <person name="Asiegbu F."/>
            <person name="Belbahri L."/>
            <person name="Bouzid O."/>
            <person name="Broberg A."/>
            <person name="Canback B."/>
            <person name="Coutinho P.M."/>
            <person name="Cullen D."/>
            <person name="Dalman K."/>
            <person name="Deflorio G."/>
            <person name="van Diepen L.T."/>
            <person name="Dunand C."/>
            <person name="Duplessis S."/>
            <person name="Durling M."/>
            <person name="Gonthier P."/>
            <person name="Grimwood J."/>
            <person name="Fossdal C.G."/>
            <person name="Hansson D."/>
            <person name="Henrissat B."/>
            <person name="Hietala A."/>
            <person name="Himmelstrand K."/>
            <person name="Hoffmeister D."/>
            <person name="Hogberg N."/>
            <person name="James T.Y."/>
            <person name="Karlsson M."/>
            <person name="Kohler A."/>
            <person name="Kues U."/>
            <person name="Lee Y.H."/>
            <person name="Lin Y.C."/>
            <person name="Lind M."/>
            <person name="Lindquist E."/>
            <person name="Lombard V."/>
            <person name="Lucas S."/>
            <person name="Lunden K."/>
            <person name="Morin E."/>
            <person name="Murat C."/>
            <person name="Park J."/>
            <person name="Raffaello T."/>
            <person name="Rouze P."/>
            <person name="Salamov A."/>
            <person name="Schmutz J."/>
            <person name="Solheim H."/>
            <person name="Stahlberg J."/>
            <person name="Velez H."/>
            <person name="de Vries R.P."/>
            <person name="Wiebenga A."/>
            <person name="Woodward S."/>
            <person name="Yakovlev I."/>
            <person name="Garbelotto M."/>
            <person name="Martin F."/>
            <person name="Grigoriev I.V."/>
            <person name="Stenlid J."/>
        </authorList>
    </citation>
    <scope>NUCLEOTIDE SEQUENCE [LARGE SCALE GENOMIC DNA]</scope>
    <source>
        <strain evidence="4 5">TC 32-1</strain>
    </source>
</reference>
<dbReference type="InParanoid" id="W4JXD4"/>
<dbReference type="GO" id="GO:0005634">
    <property type="term" value="C:nucleus"/>
    <property type="evidence" value="ECO:0007669"/>
    <property type="project" value="TreeGrafter"/>
</dbReference>
<name>W4JXD4_HETIT</name>
<evidence type="ECO:0000256" key="2">
    <source>
        <dbReference type="ARBA" id="ARBA00022857"/>
    </source>
</evidence>
<dbReference type="Gene3D" id="3.40.50.720">
    <property type="entry name" value="NAD(P)-binding Rossmann-like Domain"/>
    <property type="match status" value="1"/>
</dbReference>
<dbReference type="OrthoDB" id="300709at2759"/>
<evidence type="ECO:0000313" key="4">
    <source>
        <dbReference type="EMBL" id="ETW78119.1"/>
    </source>
</evidence>
<dbReference type="GeneID" id="20672359"/>
<dbReference type="EMBL" id="KI925462">
    <property type="protein sequence ID" value="ETW78119.1"/>
    <property type="molecule type" value="Genomic_DNA"/>
</dbReference>
<comment type="similarity">
    <text evidence="1">Belongs to the NmrA-type oxidoreductase family.</text>
</comment>
<dbReference type="SUPFAM" id="SSF51735">
    <property type="entry name" value="NAD(P)-binding Rossmann-fold domains"/>
    <property type="match status" value="1"/>
</dbReference>
<feature type="non-terminal residue" evidence="4">
    <location>
        <position position="1"/>
    </location>
</feature>
<dbReference type="STRING" id="747525.W4JXD4"/>
<evidence type="ECO:0000313" key="5">
    <source>
        <dbReference type="Proteomes" id="UP000030671"/>
    </source>
</evidence>
<sequence>MSKKFILVIGATGAQGLAVIDGLLAQSADGTPSPYAIRALSRNPDSARANGLRSKGVQVVKGNTTDLSSVAAALDGVYGVFVNTDSETMGEQLETYIGIRIFELATTIKSIRHYVWSGLDYAWRDTGYNPLYQASQYTGKARVTEFMKAQPSVVSETELSWTAITTGPYMEMLKMFMFGPVKRPDGTFVFAAPMGDGHVPMIALADIGFFARYAFDHRALTSGQELKVASEVVGWEDVVSTFTRVTGHPAVFKRLSIEGWMDLFDEATLRTPFGGGPLTFEENFSGWWRLYRDDVIQRDMAWIREINPDGYTLERWMRENRYDGSWSDEGVLKRDEDAKGAVIDKEKIAAA</sequence>
<dbReference type="Pfam" id="PF05368">
    <property type="entry name" value="NmrA"/>
    <property type="match status" value="1"/>
</dbReference>
<dbReference type="KEGG" id="hir:HETIRDRAFT_388215"/>
<keyword evidence="5" id="KW-1185">Reference proteome</keyword>
<protein>
    <recommendedName>
        <fullName evidence="3">NmrA-like domain-containing protein</fullName>
    </recommendedName>
</protein>
<proteinExistence type="inferred from homology"/>
<organism evidence="4 5">
    <name type="scientific">Heterobasidion irregulare (strain TC 32-1)</name>
    <dbReference type="NCBI Taxonomy" id="747525"/>
    <lineage>
        <taxon>Eukaryota</taxon>
        <taxon>Fungi</taxon>
        <taxon>Dikarya</taxon>
        <taxon>Basidiomycota</taxon>
        <taxon>Agaricomycotina</taxon>
        <taxon>Agaricomycetes</taxon>
        <taxon>Russulales</taxon>
        <taxon>Bondarzewiaceae</taxon>
        <taxon>Heterobasidion</taxon>
        <taxon>Heterobasidion annosum species complex</taxon>
    </lineage>
</organism>
<evidence type="ECO:0000256" key="1">
    <source>
        <dbReference type="ARBA" id="ARBA00006328"/>
    </source>
</evidence>
<dbReference type="HOGENOM" id="CLU_007383_8_0_1"/>
<keyword evidence="2" id="KW-0521">NADP</keyword>
<dbReference type="InterPro" id="IPR008030">
    <property type="entry name" value="NmrA-like"/>
</dbReference>
<dbReference type="RefSeq" id="XP_009550118.1">
    <property type="nucleotide sequence ID" value="XM_009551823.1"/>
</dbReference>
<dbReference type="eggNOG" id="ENOG502SKBT">
    <property type="taxonomic scope" value="Eukaryota"/>
</dbReference>